<dbReference type="Proteomes" id="UP001558535">
    <property type="component" value="Unassembled WGS sequence"/>
</dbReference>
<accession>A0ABV3WH79</accession>
<evidence type="ECO:0000313" key="1">
    <source>
        <dbReference type="EMBL" id="MEX3752198.1"/>
    </source>
</evidence>
<protein>
    <submittedName>
        <fullName evidence="1">Beta strand repeat-containing protein</fullName>
    </submittedName>
</protein>
<keyword evidence="2" id="KW-1185">Reference proteome</keyword>
<gene>
    <name evidence="1" type="ORF">AB3X84_19600</name>
</gene>
<comment type="caution">
    <text evidence="1">The sequence shown here is derived from an EMBL/GenBank/DDBJ whole genome shotgun (WGS) entry which is preliminary data.</text>
</comment>
<organism evidence="1 2">
    <name type="scientific">Paraburkholderia phenoliruptrix</name>
    <dbReference type="NCBI Taxonomy" id="252970"/>
    <lineage>
        <taxon>Bacteria</taxon>
        <taxon>Pseudomonadati</taxon>
        <taxon>Pseudomonadota</taxon>
        <taxon>Betaproteobacteria</taxon>
        <taxon>Burkholderiales</taxon>
        <taxon>Burkholderiaceae</taxon>
        <taxon>Paraburkholderia</taxon>
    </lineage>
</organism>
<proteinExistence type="predicted"/>
<sequence>MPVASGGTNSASASGTALDNITGFSSTGFLTRTGAGTYAFQSLTNGITYGNLAQAPANTVLGNFSGSTGNVTAATVTGCNGAAQALQFTNASGFGCNSAISAATLNATAWASPGAIGGTTPNSGTFTGITVNPSSGDAIDILNGAAGTNRSLLYETSGSKRWLVNADSASESGSNAGTNYSISRYTDAGALIDTPFWVQRSSGIVNMIDGAAIGGALVLSGNGVNTIESTIPTLTALPADIGGGQHASSYTQIQADNVAAGATFILGNEHKYVFGGSSATGGRIAEYNFLYQSAATSSSNTQRNYVGTQSEVTSVSGDGGTNLTSGAQGAYFGFATDSRLQTGATNVWELTGGEIDTDTQTGSSTKYLIGWSIVGNNTVQGSALDAALDIGGNNQQGDGNHHAGWNFGIVFDDIHGYSPVNSNSTLLGGSFPTLGTQTINYGINLGSFSCTTACYASNGFSVLQNGTINTAGINGTTNGAAATSGTVGQALSNSSSGVSLTSGVAANGTSINLGPGQYNVQCTAQFSPAGSTTINSVIVGINTTSATLPGYAQQTALQASFTTGNYQVITSPTVYENLTAGSTTVYCPVLSGFGSSTMSVNATINVLRVH</sequence>
<dbReference type="EMBL" id="JBFPKE010000006">
    <property type="protein sequence ID" value="MEX3752198.1"/>
    <property type="molecule type" value="Genomic_DNA"/>
</dbReference>
<name>A0ABV3WH79_9BURK</name>
<reference evidence="1 2" key="1">
    <citation type="submission" date="2024-07" db="EMBL/GenBank/DDBJ databases">
        <title>A survey of Mimosa microsymbionts across Brazilian biomes reveals a high diversity of Paraburkholderia nodulating endemic species, but also that Cupriavidus is common as a symbiont of widespread species.</title>
        <authorList>
            <person name="Rouws L."/>
            <person name="Barauna A."/>
            <person name="Beukes C."/>
            <person name="Rouws J.R.C."/>
            <person name="De Faria S.M."/>
            <person name="Gross E."/>
            <person name="Bueno Dos Reis Junior F."/>
            <person name="Simon M.F."/>
            <person name="Maluk M."/>
            <person name="Odee D.W."/>
            <person name="Kenicer G."/>
            <person name="Young J.P.W."/>
            <person name="Reis V.M."/>
            <person name="Zilli J."/>
            <person name="James E.K."/>
        </authorList>
    </citation>
    <scope>NUCLEOTIDE SEQUENCE [LARGE SCALE GENOMIC DNA]</scope>
    <source>
        <strain evidence="1 2">BR14375</strain>
    </source>
</reference>
<dbReference type="RefSeq" id="WP_368608191.1">
    <property type="nucleotide sequence ID" value="NZ_JBFPKB010000002.1"/>
</dbReference>
<evidence type="ECO:0000313" key="2">
    <source>
        <dbReference type="Proteomes" id="UP001558535"/>
    </source>
</evidence>